<organism evidence="15 16">
    <name type="scientific">Candidatus Rikenella faecigallinarum</name>
    <dbReference type="NCBI Taxonomy" id="2838745"/>
    <lineage>
        <taxon>Bacteria</taxon>
        <taxon>Pseudomonadati</taxon>
        <taxon>Bacteroidota</taxon>
        <taxon>Bacteroidia</taxon>
        <taxon>Bacteroidales</taxon>
        <taxon>Rikenellaceae</taxon>
        <taxon>Rikenella</taxon>
    </lineage>
</organism>
<evidence type="ECO:0000259" key="13">
    <source>
        <dbReference type="Pfam" id="PF00912"/>
    </source>
</evidence>
<evidence type="ECO:0000256" key="2">
    <source>
        <dbReference type="ARBA" id="ARBA00007090"/>
    </source>
</evidence>
<comment type="catalytic activity">
    <reaction evidence="11">
        <text>[GlcNAc-(1-&gt;4)-Mur2Ac(oyl-L-Ala-gamma-D-Glu-L-Lys-D-Ala-D-Ala)](n)-di-trans,octa-cis-undecaprenyl diphosphate + beta-D-GlcNAc-(1-&gt;4)-Mur2Ac(oyl-L-Ala-gamma-D-Glu-L-Lys-D-Ala-D-Ala)-di-trans,octa-cis-undecaprenyl diphosphate = [GlcNAc-(1-&gt;4)-Mur2Ac(oyl-L-Ala-gamma-D-Glu-L-Lys-D-Ala-D-Ala)](n+1)-di-trans,octa-cis-undecaprenyl diphosphate + di-trans,octa-cis-undecaprenyl diphosphate + H(+)</text>
        <dbReference type="Rhea" id="RHEA:23708"/>
        <dbReference type="Rhea" id="RHEA-COMP:9602"/>
        <dbReference type="Rhea" id="RHEA-COMP:9603"/>
        <dbReference type="ChEBI" id="CHEBI:15378"/>
        <dbReference type="ChEBI" id="CHEBI:58405"/>
        <dbReference type="ChEBI" id="CHEBI:60033"/>
        <dbReference type="ChEBI" id="CHEBI:78435"/>
        <dbReference type="EC" id="2.4.99.28"/>
    </reaction>
</comment>
<evidence type="ECO:0000313" key="16">
    <source>
        <dbReference type="Proteomes" id="UP000823926"/>
    </source>
</evidence>
<dbReference type="SUPFAM" id="SSF53955">
    <property type="entry name" value="Lysozyme-like"/>
    <property type="match status" value="1"/>
</dbReference>
<dbReference type="InterPro" id="IPR012338">
    <property type="entry name" value="Beta-lactam/transpept-like"/>
</dbReference>
<dbReference type="Pfam" id="PF00912">
    <property type="entry name" value="Transgly"/>
    <property type="match status" value="1"/>
</dbReference>
<dbReference type="InterPro" id="IPR001264">
    <property type="entry name" value="Glyco_trans_51"/>
</dbReference>
<evidence type="ECO:0000313" key="15">
    <source>
        <dbReference type="EMBL" id="HIW10164.1"/>
    </source>
</evidence>
<dbReference type="GO" id="GO:0008658">
    <property type="term" value="F:penicillin binding"/>
    <property type="evidence" value="ECO:0007669"/>
    <property type="project" value="InterPro"/>
</dbReference>
<keyword evidence="6" id="KW-0328">Glycosyltransferase</keyword>
<evidence type="ECO:0000256" key="8">
    <source>
        <dbReference type="ARBA" id="ARBA00022801"/>
    </source>
</evidence>
<evidence type="ECO:0000256" key="4">
    <source>
        <dbReference type="ARBA" id="ARBA00022645"/>
    </source>
</evidence>
<dbReference type="PANTHER" id="PTHR32282:SF15">
    <property type="entry name" value="PENICILLIN-BINDING PROTEIN 1C"/>
    <property type="match status" value="1"/>
</dbReference>
<dbReference type="InterPro" id="IPR009647">
    <property type="entry name" value="PBP_C"/>
</dbReference>
<feature type="domain" description="Penicillin-binding C-terminal" evidence="14">
    <location>
        <begin position="684"/>
        <end position="775"/>
    </location>
</feature>
<dbReference type="Proteomes" id="UP000823926">
    <property type="component" value="Unassembled WGS sequence"/>
</dbReference>
<evidence type="ECO:0000259" key="14">
    <source>
        <dbReference type="Pfam" id="PF06832"/>
    </source>
</evidence>
<dbReference type="PANTHER" id="PTHR32282">
    <property type="entry name" value="BINDING PROTEIN TRANSPEPTIDASE, PUTATIVE-RELATED"/>
    <property type="match status" value="1"/>
</dbReference>
<dbReference type="Gene3D" id="3.40.710.10">
    <property type="entry name" value="DD-peptidase/beta-lactamase superfamily"/>
    <property type="match status" value="1"/>
</dbReference>
<dbReference type="InterPro" id="IPR001460">
    <property type="entry name" value="PCN-bd_Tpept"/>
</dbReference>
<dbReference type="Pfam" id="PF06832">
    <property type="entry name" value="BiPBP_C"/>
    <property type="match status" value="1"/>
</dbReference>
<keyword evidence="7" id="KW-0808">Transferase</keyword>
<dbReference type="InterPro" id="IPR036950">
    <property type="entry name" value="PBP_transglycosylase"/>
</dbReference>
<proteinExistence type="inferred from homology"/>
<dbReference type="GO" id="GO:0030288">
    <property type="term" value="C:outer membrane-bounded periplasmic space"/>
    <property type="evidence" value="ECO:0007669"/>
    <property type="project" value="TreeGrafter"/>
</dbReference>
<dbReference type="InterPro" id="IPR023346">
    <property type="entry name" value="Lysozyme-like_dom_sf"/>
</dbReference>
<keyword evidence="8" id="KW-0378">Hydrolase</keyword>
<comment type="caution">
    <text evidence="15">The sequence shown here is derived from an EMBL/GenBank/DDBJ whole genome shotgun (WGS) entry which is preliminary data.</text>
</comment>
<dbReference type="EC" id="2.4.99.28" evidence="10"/>
<name>A0A9D1QCK3_9BACT</name>
<dbReference type="GO" id="GO:0009252">
    <property type="term" value="P:peptidoglycan biosynthetic process"/>
    <property type="evidence" value="ECO:0007669"/>
    <property type="project" value="InterPro"/>
</dbReference>
<evidence type="ECO:0000256" key="3">
    <source>
        <dbReference type="ARBA" id="ARBA00007739"/>
    </source>
</evidence>
<comment type="similarity">
    <text evidence="3">In the N-terminal section; belongs to the glycosyltransferase 51 family.</text>
</comment>
<keyword evidence="5" id="KW-0645">Protease</keyword>
<reference evidence="15" key="1">
    <citation type="journal article" date="2021" name="PeerJ">
        <title>Extensive microbial diversity within the chicken gut microbiome revealed by metagenomics and culture.</title>
        <authorList>
            <person name="Gilroy R."/>
            <person name="Ravi A."/>
            <person name="Getino M."/>
            <person name="Pursley I."/>
            <person name="Horton D.L."/>
            <person name="Alikhan N.F."/>
            <person name="Baker D."/>
            <person name="Gharbi K."/>
            <person name="Hall N."/>
            <person name="Watson M."/>
            <person name="Adriaenssens E.M."/>
            <person name="Foster-Nyarko E."/>
            <person name="Jarju S."/>
            <person name="Secka A."/>
            <person name="Antonio M."/>
            <person name="Oren A."/>
            <person name="Chaudhuri R.R."/>
            <person name="La Ragione R."/>
            <person name="Hildebrand F."/>
            <person name="Pallen M.J."/>
        </authorList>
    </citation>
    <scope>NUCLEOTIDE SEQUENCE</scope>
    <source>
        <strain evidence="15">ChiBcec15-1070</strain>
    </source>
</reference>
<dbReference type="InterPro" id="IPR050396">
    <property type="entry name" value="Glycosyltr_51/Transpeptidase"/>
</dbReference>
<keyword evidence="4" id="KW-0121">Carboxypeptidase</keyword>
<dbReference type="GO" id="GO:0004180">
    <property type="term" value="F:carboxypeptidase activity"/>
    <property type="evidence" value="ECO:0007669"/>
    <property type="project" value="UniProtKB-KW"/>
</dbReference>
<dbReference type="Pfam" id="PF00905">
    <property type="entry name" value="Transpeptidase"/>
    <property type="match status" value="1"/>
</dbReference>
<dbReference type="GO" id="GO:0006508">
    <property type="term" value="P:proteolysis"/>
    <property type="evidence" value="ECO:0007669"/>
    <property type="project" value="UniProtKB-KW"/>
</dbReference>
<comment type="pathway">
    <text evidence="1">Cell wall biogenesis; peptidoglycan biosynthesis.</text>
</comment>
<dbReference type="Gene3D" id="1.10.3810.10">
    <property type="entry name" value="Biosynthetic peptidoglycan transglycosylase-like"/>
    <property type="match status" value="1"/>
</dbReference>
<reference evidence="15" key="2">
    <citation type="submission" date="2021-04" db="EMBL/GenBank/DDBJ databases">
        <authorList>
            <person name="Gilroy R."/>
        </authorList>
    </citation>
    <scope>NUCLEOTIDE SEQUENCE</scope>
    <source>
        <strain evidence="15">ChiBcec15-1070</strain>
    </source>
</reference>
<dbReference type="GO" id="GO:0008955">
    <property type="term" value="F:peptidoglycan glycosyltransferase activity"/>
    <property type="evidence" value="ECO:0007669"/>
    <property type="project" value="UniProtKB-EC"/>
</dbReference>
<dbReference type="AlphaFoldDB" id="A0A9D1QCK3"/>
<evidence type="ECO:0000256" key="6">
    <source>
        <dbReference type="ARBA" id="ARBA00022676"/>
    </source>
</evidence>
<dbReference type="NCBIfam" id="TIGR02073">
    <property type="entry name" value="PBP_1c"/>
    <property type="match status" value="1"/>
</dbReference>
<evidence type="ECO:0000256" key="5">
    <source>
        <dbReference type="ARBA" id="ARBA00022670"/>
    </source>
</evidence>
<dbReference type="SUPFAM" id="SSF56601">
    <property type="entry name" value="beta-lactamase/transpeptidase-like"/>
    <property type="match status" value="1"/>
</dbReference>
<sequence length="781" mass="84882">MSVTSRHRLRKILLSLITAALVAGYALMLPRQLFDVPYSTVLYARDGELLHARVAADGQWRFPPESHLPEKYVAALVEYEDHRFFHHPGVSLPAVVRAALQNWQAERVVSGGSTLTMQLVRLSRGNPPRTVPEKLREMVTATRIEWSYTKEEILALYAAHAPFGGNVVGLEAAAWRYFGHSPEDLSWAEAATLAVLPNSPALIHPGRGREALQAKRNRLLERLLRNGTLDTLEYTAALIEPLPSAPTVLPQQAQQLAGGLPAGTLLHASIDAALQERAQQIVDHYGAGPLAANRIRNAAALIADVQSGEVLAYVGNITPSSADADDGRAVDIVQSRRSTGSLLKPFLYAALLSEGQILPHTLVFDTPLNLGGFTPTNYDKQFSGVVPASTAVARSLNVPTVRMLAQYNSGRFLSLLRSMGLTTLDRSADNYGATLVLGGAEGTLWEMTGLYASLARSLERYNRAGAYAAGDMHPLTLTPTDTASPAARSSSPTQEDLCPLSPASLWYMFEAMSGVNRPEEEAAWQEFSTMKQVAWKTGTSYGNRDAWAIGLTPRYVVGVWVGNADGEGRAAMTGVGSAAPILFDLFSMLPSAPQWFAEPLGDMESVAVCRRSGHRATEWCRASGDPVDTEAIPRAGMASEPCPYHRPLTTDSTTRSWFILPPAAEYYYRQSASDYTVPPAATALRPLELIYPHHNAILYLPKGFSAGGETATERFVFRAAHRSDSATLHWHLDNRYLGTTRSASATGHTLTVAPSAGEHWLTVVDEAGNSQRIRFTVLPRP</sequence>
<dbReference type="EMBL" id="DXHL01000006">
    <property type="protein sequence ID" value="HIW10164.1"/>
    <property type="molecule type" value="Genomic_DNA"/>
</dbReference>
<protein>
    <recommendedName>
        <fullName evidence="10">peptidoglycan glycosyltransferase</fullName>
        <ecNumber evidence="10">2.4.99.28</ecNumber>
    </recommendedName>
</protein>
<evidence type="ECO:0000256" key="7">
    <source>
        <dbReference type="ARBA" id="ARBA00022679"/>
    </source>
</evidence>
<accession>A0A9D1QCK3</accession>
<dbReference type="InterPro" id="IPR011815">
    <property type="entry name" value="PBP_1c"/>
</dbReference>
<comment type="similarity">
    <text evidence="2">In the C-terminal section; belongs to the transpeptidase family.</text>
</comment>
<feature type="domain" description="Glycosyl transferase family 51" evidence="13">
    <location>
        <begin position="64"/>
        <end position="223"/>
    </location>
</feature>
<gene>
    <name evidence="15" type="primary">pbpC</name>
    <name evidence="15" type="ORF">H9888_01565</name>
</gene>
<keyword evidence="9" id="KW-0511">Multifunctional enzyme</keyword>
<evidence type="ECO:0000256" key="11">
    <source>
        <dbReference type="ARBA" id="ARBA00049902"/>
    </source>
</evidence>
<feature type="domain" description="Penicillin-binding protein transpeptidase" evidence="12">
    <location>
        <begin position="299"/>
        <end position="578"/>
    </location>
</feature>
<evidence type="ECO:0000259" key="12">
    <source>
        <dbReference type="Pfam" id="PF00905"/>
    </source>
</evidence>
<evidence type="ECO:0000256" key="10">
    <source>
        <dbReference type="ARBA" id="ARBA00044770"/>
    </source>
</evidence>
<evidence type="ECO:0000256" key="1">
    <source>
        <dbReference type="ARBA" id="ARBA00004752"/>
    </source>
</evidence>
<evidence type="ECO:0000256" key="9">
    <source>
        <dbReference type="ARBA" id="ARBA00023268"/>
    </source>
</evidence>